<dbReference type="Proteomes" id="UP000234341">
    <property type="component" value="Unassembled WGS sequence"/>
</dbReference>
<reference evidence="2 3" key="1">
    <citation type="submission" date="2017-12" db="EMBL/GenBank/DDBJ databases">
        <title>Genome sequence of the active heterotrophic nitrifier-denitrifier, Cupriavidus pauculus UM1.</title>
        <authorList>
            <person name="Putonti C."/>
            <person name="Castignetti D."/>
        </authorList>
    </citation>
    <scope>NUCLEOTIDE SEQUENCE [LARGE SCALE GENOMIC DNA]</scope>
    <source>
        <strain evidence="2 3">UM1</strain>
    </source>
</reference>
<name>A0A2N5C7S9_9BURK</name>
<dbReference type="OrthoDB" id="8959311at2"/>
<gene>
    <name evidence="2" type="ORF">CYJ10_22370</name>
</gene>
<feature type="signal peptide" evidence="1">
    <location>
        <begin position="1"/>
        <end position="26"/>
    </location>
</feature>
<proteinExistence type="predicted"/>
<sequence length="536" mass="54460">MKSRLLLTGLAAVVLTACGGGGGDSAAPSATPQATSNISGTVAVGAALPAINVTAKCARGSGTATTAADGTFKVSIADAVRPCVLSVAAPDGSTLHSVVPAGSASDIVANITPLTELITAALAQGSTAQFATLDAASQARLTEANLATALALVKQLLSGSIDLGNLNPIKDPLVAATSGQAGNALDQLLDKLAARLAAARTSVGDLSAAVGANGNVAGKLQPGAETCNVMKTAGEFFVAGQGGFSRVRYDTATAQLSTLDSLGNVTAKSPFMPYQGEACRYIATGNGVVNDVMVSRSGLALMRNLSTWQLPALMVPAQQLSMSELAGKWNAVGFERAAPGQAFYPTRGTFTINASGQFTAGADCAGVSTTCSPWAQADLPVLTQNAHGDYTLTDPSGTAPVAAFKDTDGTVVAVVSSANGLIIATKQVVRPMPTVGSTNAYWDVVTYQNLSAVMAEESTVIQSVDTLAGSYTRKRVSDGRVDTWTQNSPSIGLRYRAGDNLSRKGISLTLGTTGVGAMISLDNSLLFYDISVSRPQ</sequence>
<dbReference type="PROSITE" id="PS51257">
    <property type="entry name" value="PROKAR_LIPOPROTEIN"/>
    <property type="match status" value="1"/>
</dbReference>
<evidence type="ECO:0008006" key="4">
    <source>
        <dbReference type="Google" id="ProtNLM"/>
    </source>
</evidence>
<dbReference type="RefSeq" id="WP_101683647.1">
    <property type="nucleotide sequence ID" value="NZ_PJRP01000012.1"/>
</dbReference>
<protein>
    <recommendedName>
        <fullName evidence="4">Carboxypeptidase regulatory-like domain-containing protein</fullName>
    </recommendedName>
</protein>
<dbReference type="AlphaFoldDB" id="A0A2N5C7S9"/>
<organism evidence="2 3">
    <name type="scientific">Cupriavidus pauculus</name>
    <dbReference type="NCBI Taxonomy" id="82633"/>
    <lineage>
        <taxon>Bacteria</taxon>
        <taxon>Pseudomonadati</taxon>
        <taxon>Pseudomonadota</taxon>
        <taxon>Betaproteobacteria</taxon>
        <taxon>Burkholderiales</taxon>
        <taxon>Burkholderiaceae</taxon>
        <taxon>Cupriavidus</taxon>
    </lineage>
</organism>
<accession>A0A2N5C7S9</accession>
<evidence type="ECO:0000313" key="3">
    <source>
        <dbReference type="Proteomes" id="UP000234341"/>
    </source>
</evidence>
<feature type="chain" id="PRO_5014632982" description="Carboxypeptidase regulatory-like domain-containing protein" evidence="1">
    <location>
        <begin position="27"/>
        <end position="536"/>
    </location>
</feature>
<keyword evidence="1" id="KW-0732">Signal</keyword>
<evidence type="ECO:0000256" key="1">
    <source>
        <dbReference type="SAM" id="SignalP"/>
    </source>
</evidence>
<dbReference type="EMBL" id="PJRP01000012">
    <property type="protein sequence ID" value="PLP98257.1"/>
    <property type="molecule type" value="Genomic_DNA"/>
</dbReference>
<evidence type="ECO:0000313" key="2">
    <source>
        <dbReference type="EMBL" id="PLP98257.1"/>
    </source>
</evidence>
<comment type="caution">
    <text evidence="2">The sequence shown here is derived from an EMBL/GenBank/DDBJ whole genome shotgun (WGS) entry which is preliminary data.</text>
</comment>